<reference evidence="10 11" key="1">
    <citation type="submission" date="2020-03" db="EMBL/GenBank/DDBJ databases">
        <title>Genomic Encyclopedia of Type Strains, Phase IV (KMG-IV): sequencing the most valuable type-strain genomes for metagenomic binning, comparative biology and taxonomic classification.</title>
        <authorList>
            <person name="Goeker M."/>
        </authorList>
    </citation>
    <scope>NUCLEOTIDE SEQUENCE [LARGE SCALE GENOMIC DNA]</scope>
    <source>
        <strain evidence="10 11">DSM 101599</strain>
    </source>
</reference>
<dbReference type="CDD" id="cd03251">
    <property type="entry name" value="ABCC_MsbA"/>
    <property type="match status" value="1"/>
</dbReference>
<dbReference type="EC" id="3.6.3.-" evidence="10"/>
<dbReference type="CDD" id="cd18552">
    <property type="entry name" value="ABC_6TM_MsbA_like"/>
    <property type="match status" value="1"/>
</dbReference>
<dbReference type="GO" id="GO:0005524">
    <property type="term" value="F:ATP binding"/>
    <property type="evidence" value="ECO:0007669"/>
    <property type="project" value="UniProtKB-KW"/>
</dbReference>
<keyword evidence="2 7" id="KW-0812">Transmembrane</keyword>
<protein>
    <submittedName>
        <fullName evidence="10">Subfamily B ATP-binding cassette protein MsbA</fullName>
        <ecNumber evidence="10">3.6.3.-</ecNumber>
    </submittedName>
</protein>
<dbReference type="EMBL" id="JAASQL010000003">
    <property type="protein sequence ID" value="NIJ45766.1"/>
    <property type="molecule type" value="Genomic_DNA"/>
</dbReference>
<dbReference type="InterPro" id="IPR003439">
    <property type="entry name" value="ABC_transporter-like_ATP-bd"/>
</dbReference>
<keyword evidence="10" id="KW-0378">Hydrolase</keyword>
<keyword evidence="4 10" id="KW-0067">ATP-binding</keyword>
<dbReference type="Gene3D" id="1.20.1560.10">
    <property type="entry name" value="ABC transporter type 1, transmembrane domain"/>
    <property type="match status" value="1"/>
</dbReference>
<feature type="domain" description="ABC transporter" evidence="8">
    <location>
        <begin position="330"/>
        <end position="563"/>
    </location>
</feature>
<evidence type="ECO:0000256" key="5">
    <source>
        <dbReference type="ARBA" id="ARBA00022989"/>
    </source>
</evidence>
<feature type="transmembrane region" description="Helical" evidence="7">
    <location>
        <begin position="144"/>
        <end position="167"/>
    </location>
</feature>
<evidence type="ECO:0000256" key="6">
    <source>
        <dbReference type="ARBA" id="ARBA00023136"/>
    </source>
</evidence>
<dbReference type="InterPro" id="IPR003593">
    <property type="entry name" value="AAA+_ATPase"/>
</dbReference>
<accession>A0ABX0UF15</accession>
<evidence type="ECO:0000313" key="10">
    <source>
        <dbReference type="EMBL" id="NIJ45766.1"/>
    </source>
</evidence>
<evidence type="ECO:0000256" key="4">
    <source>
        <dbReference type="ARBA" id="ARBA00022840"/>
    </source>
</evidence>
<keyword evidence="6 7" id="KW-0472">Membrane</keyword>
<dbReference type="InterPro" id="IPR027417">
    <property type="entry name" value="P-loop_NTPase"/>
</dbReference>
<name>A0ABX0UF15_9FLAO</name>
<dbReference type="SUPFAM" id="SSF52540">
    <property type="entry name" value="P-loop containing nucleoside triphosphate hydrolases"/>
    <property type="match status" value="1"/>
</dbReference>
<dbReference type="PROSITE" id="PS00211">
    <property type="entry name" value="ABC_TRANSPORTER_1"/>
    <property type="match status" value="1"/>
</dbReference>
<dbReference type="InterPro" id="IPR039421">
    <property type="entry name" value="Type_1_exporter"/>
</dbReference>
<dbReference type="PROSITE" id="PS50929">
    <property type="entry name" value="ABC_TM1F"/>
    <property type="match status" value="1"/>
</dbReference>
<dbReference type="InterPro" id="IPR036640">
    <property type="entry name" value="ABC1_TM_sf"/>
</dbReference>
<evidence type="ECO:0000259" key="9">
    <source>
        <dbReference type="PROSITE" id="PS50929"/>
    </source>
</evidence>
<organism evidence="10 11">
    <name type="scientific">Wenyingzhuangia heitensis</name>
    <dbReference type="NCBI Taxonomy" id="1487859"/>
    <lineage>
        <taxon>Bacteria</taxon>
        <taxon>Pseudomonadati</taxon>
        <taxon>Bacteroidota</taxon>
        <taxon>Flavobacteriia</taxon>
        <taxon>Flavobacteriales</taxon>
        <taxon>Flavobacteriaceae</taxon>
        <taxon>Wenyingzhuangia</taxon>
    </lineage>
</organism>
<dbReference type="InterPro" id="IPR011527">
    <property type="entry name" value="ABC1_TM_dom"/>
</dbReference>
<dbReference type="GO" id="GO:0016787">
    <property type="term" value="F:hydrolase activity"/>
    <property type="evidence" value="ECO:0007669"/>
    <property type="project" value="UniProtKB-KW"/>
</dbReference>
<dbReference type="PANTHER" id="PTHR43394:SF1">
    <property type="entry name" value="ATP-BINDING CASSETTE SUB-FAMILY B MEMBER 10, MITOCHONDRIAL"/>
    <property type="match status" value="1"/>
</dbReference>
<sequence>MNVLFKESEKVYEKPVFTGFSSLNKDSLEDFLNYFITTNTQEKGAFSTLIWMMIFMIIAFFLKNLFAYLSMVYMTYLNNGVLKDLRNDVYNKVTSLNVSFFSGEKKGDLISRMTADITTIKTSFMNAIMMIGREPLTLLFTLGAMLWISWKLTIFVLVFLPIAGLLISRLGRTIKSISGDIFAMEGNLLSKIEETLGGIKIIKNFTAETFFKNKFSKQAEQINYMNNVIGARMAMAGPLSEFLGVFTISILFVYGGTLVLVEESLTGGAFITYMGLAYQILTPAKAMAKASHAIQGGNAASERVRFILDALNPLKDKEGAKVIDGFNKEIRFENVSFKYDNEYVLRDFNLTVPKGKTIALVGESGSGKSTLANLVTRFYDVNEGRITFDGLDIKEVTTKSLRSQMGIVAQDSILFNDTISNNISLGVDEASQEDVVRAAKIANAHNFITEFEKGYQSNVGDGGNSLSGGQRQRVAIARAVLKNPPIMILDEATSALDTESEKVVQDALEKMMNNKTSIVIAHRLSTVKNADLIVVMKKGRIVEQGTHQDLIAMGGMYSKLVSLQSLDILN</sequence>
<dbReference type="Pfam" id="PF00664">
    <property type="entry name" value="ABC_membrane"/>
    <property type="match status" value="1"/>
</dbReference>
<evidence type="ECO:0000256" key="2">
    <source>
        <dbReference type="ARBA" id="ARBA00022692"/>
    </source>
</evidence>
<proteinExistence type="predicted"/>
<dbReference type="Proteomes" id="UP000745859">
    <property type="component" value="Unassembled WGS sequence"/>
</dbReference>
<dbReference type="Gene3D" id="3.40.50.300">
    <property type="entry name" value="P-loop containing nucleotide triphosphate hydrolases"/>
    <property type="match status" value="1"/>
</dbReference>
<comment type="caution">
    <text evidence="10">The sequence shown here is derived from an EMBL/GenBank/DDBJ whole genome shotgun (WGS) entry which is preliminary data.</text>
</comment>
<dbReference type="PANTHER" id="PTHR43394">
    <property type="entry name" value="ATP-DEPENDENT PERMEASE MDL1, MITOCHONDRIAL"/>
    <property type="match status" value="1"/>
</dbReference>
<dbReference type="Pfam" id="PF00005">
    <property type="entry name" value="ABC_tran"/>
    <property type="match status" value="1"/>
</dbReference>
<dbReference type="PROSITE" id="PS50893">
    <property type="entry name" value="ABC_TRANSPORTER_2"/>
    <property type="match status" value="1"/>
</dbReference>
<dbReference type="SMART" id="SM00382">
    <property type="entry name" value="AAA"/>
    <property type="match status" value="1"/>
</dbReference>
<evidence type="ECO:0000256" key="1">
    <source>
        <dbReference type="ARBA" id="ARBA00004651"/>
    </source>
</evidence>
<comment type="subcellular location">
    <subcellularLocation>
        <location evidence="1">Cell membrane</location>
        <topology evidence="1">Multi-pass membrane protein</topology>
    </subcellularLocation>
</comment>
<keyword evidence="3" id="KW-0547">Nucleotide-binding</keyword>
<dbReference type="SUPFAM" id="SSF90123">
    <property type="entry name" value="ABC transporter transmembrane region"/>
    <property type="match status" value="1"/>
</dbReference>
<evidence type="ECO:0000313" key="11">
    <source>
        <dbReference type="Proteomes" id="UP000745859"/>
    </source>
</evidence>
<feature type="transmembrane region" description="Helical" evidence="7">
    <location>
        <begin position="49"/>
        <end position="76"/>
    </location>
</feature>
<gene>
    <name evidence="10" type="ORF">FHR24_002237</name>
</gene>
<evidence type="ECO:0000259" key="8">
    <source>
        <dbReference type="PROSITE" id="PS50893"/>
    </source>
</evidence>
<evidence type="ECO:0000256" key="7">
    <source>
        <dbReference type="SAM" id="Phobius"/>
    </source>
</evidence>
<feature type="domain" description="ABC transmembrane type-1" evidence="9">
    <location>
        <begin position="31"/>
        <end position="296"/>
    </location>
</feature>
<feature type="transmembrane region" description="Helical" evidence="7">
    <location>
        <begin position="242"/>
        <end position="261"/>
    </location>
</feature>
<evidence type="ECO:0000256" key="3">
    <source>
        <dbReference type="ARBA" id="ARBA00022741"/>
    </source>
</evidence>
<keyword evidence="11" id="KW-1185">Reference proteome</keyword>
<dbReference type="InterPro" id="IPR017871">
    <property type="entry name" value="ABC_transporter-like_CS"/>
</dbReference>
<keyword evidence="5 7" id="KW-1133">Transmembrane helix</keyword>